<feature type="compositionally biased region" description="Basic and acidic residues" evidence="5">
    <location>
        <begin position="874"/>
        <end position="951"/>
    </location>
</feature>
<evidence type="ECO:0000259" key="6">
    <source>
        <dbReference type="PROSITE" id="PS51720"/>
    </source>
</evidence>
<evidence type="ECO:0000256" key="1">
    <source>
        <dbReference type="ARBA" id="ARBA00008535"/>
    </source>
</evidence>
<proteinExistence type="inferred from homology"/>
<evidence type="ECO:0000256" key="5">
    <source>
        <dbReference type="SAM" id="MobiDB-lite"/>
    </source>
</evidence>
<comment type="caution">
    <text evidence="7">The sequence shown here is derived from an EMBL/GenBank/DDBJ whole genome shotgun (WGS) entry which is preliminary data.</text>
</comment>
<name>A0A553ML27_9TELE</name>
<evidence type="ECO:0000313" key="8">
    <source>
        <dbReference type="Proteomes" id="UP000316079"/>
    </source>
</evidence>
<feature type="compositionally biased region" description="Basic and acidic residues" evidence="5">
    <location>
        <begin position="1297"/>
        <end position="1465"/>
    </location>
</feature>
<reference evidence="7 8" key="1">
    <citation type="journal article" date="2019" name="Sci. Data">
        <title>Hybrid genome assembly and annotation of Danionella translucida.</title>
        <authorList>
            <person name="Kadobianskyi M."/>
            <person name="Schulze L."/>
            <person name="Schuelke M."/>
            <person name="Judkewitz B."/>
        </authorList>
    </citation>
    <scope>NUCLEOTIDE SEQUENCE [LARGE SCALE GENOMIC DNA]</scope>
    <source>
        <strain evidence="7 8">Bolton</strain>
    </source>
</reference>
<dbReference type="PROSITE" id="PS51720">
    <property type="entry name" value="G_AIG1"/>
    <property type="match status" value="2"/>
</dbReference>
<feature type="compositionally biased region" description="Basic and acidic residues" evidence="5">
    <location>
        <begin position="728"/>
        <end position="741"/>
    </location>
</feature>
<gene>
    <name evidence="7" type="ORF">DNTS_000568</name>
</gene>
<feature type="region of interest" description="Disordered" evidence="5">
    <location>
        <begin position="1243"/>
        <end position="1467"/>
    </location>
</feature>
<evidence type="ECO:0000256" key="2">
    <source>
        <dbReference type="ARBA" id="ARBA00022741"/>
    </source>
</evidence>
<dbReference type="CDD" id="cd01852">
    <property type="entry name" value="AIG1"/>
    <property type="match status" value="1"/>
</dbReference>
<feature type="compositionally biased region" description="Basic and acidic residues" evidence="5">
    <location>
        <begin position="1243"/>
        <end position="1282"/>
    </location>
</feature>
<dbReference type="STRING" id="623744.A0A553ML27"/>
<feature type="domain" description="AIG1-type G" evidence="6">
    <location>
        <begin position="495"/>
        <end position="695"/>
    </location>
</feature>
<evidence type="ECO:0000256" key="4">
    <source>
        <dbReference type="SAM" id="Coils"/>
    </source>
</evidence>
<dbReference type="InterPro" id="IPR006703">
    <property type="entry name" value="G_AIG1"/>
</dbReference>
<dbReference type="EMBL" id="SRMA01027428">
    <property type="protein sequence ID" value="TRY53888.1"/>
    <property type="molecule type" value="Genomic_DNA"/>
</dbReference>
<feature type="region of interest" description="Disordered" evidence="5">
    <location>
        <begin position="874"/>
        <end position="970"/>
    </location>
</feature>
<dbReference type="PANTHER" id="PTHR10903">
    <property type="entry name" value="GTPASE, IMAP FAMILY MEMBER-RELATED"/>
    <property type="match status" value="1"/>
</dbReference>
<dbReference type="GO" id="GO:0005525">
    <property type="term" value="F:GTP binding"/>
    <property type="evidence" value="ECO:0007669"/>
    <property type="project" value="UniProtKB-KW"/>
</dbReference>
<keyword evidence="4" id="KW-0175">Coiled coil</keyword>
<keyword evidence="2" id="KW-0547">Nucleotide-binding</keyword>
<dbReference type="OrthoDB" id="8954335at2759"/>
<organism evidence="7 8">
    <name type="scientific">Danionella cerebrum</name>
    <dbReference type="NCBI Taxonomy" id="2873325"/>
    <lineage>
        <taxon>Eukaryota</taxon>
        <taxon>Metazoa</taxon>
        <taxon>Chordata</taxon>
        <taxon>Craniata</taxon>
        <taxon>Vertebrata</taxon>
        <taxon>Euteleostomi</taxon>
        <taxon>Actinopterygii</taxon>
        <taxon>Neopterygii</taxon>
        <taxon>Teleostei</taxon>
        <taxon>Ostariophysi</taxon>
        <taxon>Cypriniformes</taxon>
        <taxon>Danionidae</taxon>
        <taxon>Danioninae</taxon>
        <taxon>Danionella</taxon>
    </lineage>
</organism>
<comment type="similarity">
    <text evidence="1">Belongs to the TRAFAC class TrmE-Era-EngA-EngB-Septin-like GTPase superfamily. AIG1/Toc34/Toc159-like paraseptin GTPase family. IAN subfamily.</text>
</comment>
<feature type="compositionally biased region" description="Basic and acidic residues" evidence="5">
    <location>
        <begin position="213"/>
        <end position="223"/>
    </location>
</feature>
<dbReference type="Gene3D" id="3.40.50.300">
    <property type="entry name" value="P-loop containing nucleotide triphosphate hydrolases"/>
    <property type="match status" value="4"/>
</dbReference>
<dbReference type="FunFam" id="3.40.50.300:FF:000366">
    <property type="entry name" value="GTPase, IMAP family member 2"/>
    <property type="match status" value="2"/>
</dbReference>
<feature type="region of interest" description="Disordered" evidence="5">
    <location>
        <begin position="210"/>
        <end position="230"/>
    </location>
</feature>
<feature type="region of interest" description="Disordered" evidence="5">
    <location>
        <begin position="719"/>
        <end position="741"/>
    </location>
</feature>
<evidence type="ECO:0000256" key="3">
    <source>
        <dbReference type="ARBA" id="ARBA00023134"/>
    </source>
</evidence>
<feature type="region of interest" description="Disordered" evidence="5">
    <location>
        <begin position="770"/>
        <end position="843"/>
    </location>
</feature>
<dbReference type="InterPro" id="IPR045058">
    <property type="entry name" value="GIMA/IAN/Toc"/>
</dbReference>
<feature type="coiled-coil region" evidence="4">
    <location>
        <begin position="1475"/>
        <end position="1539"/>
    </location>
</feature>
<dbReference type="Proteomes" id="UP000316079">
    <property type="component" value="Unassembled WGS sequence"/>
</dbReference>
<evidence type="ECO:0000313" key="7">
    <source>
        <dbReference type="EMBL" id="TRY53888.1"/>
    </source>
</evidence>
<dbReference type="InterPro" id="IPR027417">
    <property type="entry name" value="P-loop_NTPase"/>
</dbReference>
<dbReference type="SUPFAM" id="SSF52540">
    <property type="entry name" value="P-loop containing nucleoside triphosphate hydrolases"/>
    <property type="match status" value="2"/>
</dbReference>
<protein>
    <recommendedName>
        <fullName evidence="6">AIG1-type G domain-containing protein</fullName>
    </recommendedName>
</protein>
<keyword evidence="3" id="KW-0342">GTP-binding</keyword>
<keyword evidence="8" id="KW-1185">Reference proteome</keyword>
<sequence>MCRVFDSFCTFSNNPPFPGSDLRIVLIGKTESENNRIEHCISHGKEFPFPNQNHQCRKTICGQERNIRVFNKQNLFQPGLTWQQINQAWSDCAPGPHIILLVLQYKNFSEDDRHRLEQLFRFFNPRQALKRTIILTTDKEPHTPKFAKFLPWSSSFPNLMKDFEGRYLQFDSERAECHSELLGMIEQILKNEEEEFLIYDLYDDGSSVYGDPKSSHHKEEKNRTTCKSDGGLKDQRTELISKLIECMDWSKTEPYSLQMLRRDLEQRLSEREKEVTALQAELKTLASVKLNLVLCGNERMKSSISKLIVDESERRSVLGSEFNRREVKLQDHMIHLLELPQLHHLSEEEVMRQTLRCLSLCRPGVHLLIFIIPDGPLNNEDQAEAQKVQKLFSSVNDLKMVLVYQDPPSQTGSLREDTRSLIQMFGGQHQFISSNTPVSNLMESIERMVNKNRSFLSTERFLEPHIEKLVKYEEMKRRIESLETCFNSGGPKEGEKELRIVLLGKTGVGKSATGNTILGREAFTSDICQRSVTKACQKETSEISGRRITVIDTPGLFDTKLSNEEIQREISNCISMILPGPHVFLLLIPLGRFTQEEERSVKLIQKMFGENSLQFTIVLFTRGDDLKQKTLEDFLGKTNSALETIIKTCGDRVQVFNNNLSDDRTQVSDLLMKIEAMVKANGDSYYSCKVFRDLEREIQEQQKNQLEKRVENLKREREELKKKHKEEKKRQEEECREREQRYKTELKTEKEEREREKRLKNEMEERVENLKREREELKEKHEEEKKKLIESERENHKQERKRREEEYREREDRYKTYRKRDQEEWDKQRQQERQRRDEEEERRRMIDQVTWDEYYEILKRERERREREKGCLQIKHEKEKEKMKEKMEKDRQTREEEQRRREREYRKEQHEKDIRDMEDLEKKMKEEMKREQEEWDEQKKRENTEREKNRELSAAPQRIQLKSGDEASGSDCGSVTIVMFGRTGSGKSATGNSILGREVFHSEASSDLVTRVCQEGAAVVNGRSISLVDTPGLFDRALKREQVEEQMMKSVSLSAPGPHVFIIVVSLWGIKQELRDTLDMITMMFGQAAKKFCIVLVTRGDELRQQTLQEFVDRRFDAELRSLKQEWRNRFLAFNNRQRDQDQVTELLQMMEEVMESNQGKCFTSEVFEGAAISINRREEMLEENKRRNEDQVKEFEDRRERELREWRRGVEDMNKKMEDERMNLQEKFRVKLEALKREFEEKEKSEREKREKDEDKQTELEKQLREEYEKQREDLEKEIETQRSLNKTQQDEREEEERKRKEECQQDQENKRKKIEEEIIKEKQKLEEKRETEERLRKEEEEKEREEWRRRWEEAESDRKQSIEEQQREWEEEKKRQIREREEERNQEEKRLKKKREDLETDVKNSERQREDERQERERERKEGEKREREYEGEKRKIKTQYEERESKRKDEWVKRKQDDEKRTAEKRKRWMMIEDLKREQEKEIRRRERIEREITKREEEQWCLELQKHRDEMEKMKKKLEEETKNQEEDLKNFRERVDRNVQSLREKIALIYAKEDYQRSKWGCRVM</sequence>
<accession>A0A553ML27</accession>
<dbReference type="Pfam" id="PF04548">
    <property type="entry name" value="AIG1"/>
    <property type="match status" value="3"/>
</dbReference>
<feature type="domain" description="AIG1-type G" evidence="6">
    <location>
        <begin position="972"/>
        <end position="1172"/>
    </location>
</feature>
<dbReference type="PANTHER" id="PTHR10903:SF170">
    <property type="entry name" value="GTPASE IMAP FAMILY MEMBER 7"/>
    <property type="match status" value="1"/>
</dbReference>